<dbReference type="AlphaFoldDB" id="A0A1G9GSD1"/>
<evidence type="ECO:0008006" key="3">
    <source>
        <dbReference type="Google" id="ProtNLM"/>
    </source>
</evidence>
<dbReference type="OrthoDB" id="2590919at2"/>
<evidence type="ECO:0000313" key="2">
    <source>
        <dbReference type="Proteomes" id="UP000198701"/>
    </source>
</evidence>
<keyword evidence="2" id="KW-1185">Reference proteome</keyword>
<gene>
    <name evidence="1" type="ORF">SAMN05216282_12347</name>
</gene>
<sequence length="128" mass="13794">MTDAPLDVPARHTVLRSFAGHLAADPDAAFGHLVATLSGGDEAAGHVRADPARRLVVVEGDWWYRGEYRVLPEESGALVQYEIINIAQVARWAARWTARPVLEAAPAAFGRLLTAIQAEVDGARPDEA</sequence>
<dbReference type="RefSeq" id="WP_092324901.1">
    <property type="nucleotide sequence ID" value="NZ_FNFU01000023.1"/>
</dbReference>
<proteinExistence type="predicted"/>
<reference evidence="1 2" key="1">
    <citation type="submission" date="2016-10" db="EMBL/GenBank/DDBJ databases">
        <authorList>
            <person name="de Groot N.N."/>
        </authorList>
    </citation>
    <scope>NUCLEOTIDE SEQUENCE [LARGE SCALE GENOMIC DNA]</scope>
    <source>
        <strain evidence="1 2">CGMCC 1.5382</strain>
    </source>
</reference>
<dbReference type="STRING" id="386301.SAMN05216282_12347"/>
<protein>
    <recommendedName>
        <fullName evidence="3">Polyketide cyclase / dehydrase and lipid transport</fullName>
    </recommendedName>
</protein>
<dbReference type="EMBL" id="FNFU01000023">
    <property type="protein sequence ID" value="SDL03600.1"/>
    <property type="molecule type" value="Genomic_DNA"/>
</dbReference>
<accession>A0A1G9GSD1</accession>
<name>A0A1G9GSD1_9MICO</name>
<evidence type="ECO:0000313" key="1">
    <source>
        <dbReference type="EMBL" id="SDL03600.1"/>
    </source>
</evidence>
<organism evidence="1 2">
    <name type="scientific">Cryobacterium psychrotolerans</name>
    <dbReference type="NCBI Taxonomy" id="386301"/>
    <lineage>
        <taxon>Bacteria</taxon>
        <taxon>Bacillati</taxon>
        <taxon>Actinomycetota</taxon>
        <taxon>Actinomycetes</taxon>
        <taxon>Micrococcales</taxon>
        <taxon>Microbacteriaceae</taxon>
        <taxon>Cryobacterium</taxon>
    </lineage>
</organism>
<dbReference type="Proteomes" id="UP000198701">
    <property type="component" value="Unassembled WGS sequence"/>
</dbReference>